<accession>A0A2M8Z4S9</accession>
<gene>
    <name evidence="6" type="ORF">H171_1952</name>
</gene>
<evidence type="ECO:0000259" key="5">
    <source>
        <dbReference type="Pfam" id="PF13407"/>
    </source>
</evidence>
<evidence type="ECO:0000256" key="4">
    <source>
        <dbReference type="SAM" id="Phobius"/>
    </source>
</evidence>
<name>A0A2M8Z4S9_9FIRM</name>
<dbReference type="SUPFAM" id="SSF53822">
    <property type="entry name" value="Periplasmic binding protein-like I"/>
    <property type="match status" value="1"/>
</dbReference>
<sequence length="340" mass="37094">MKVKKSTGIKLGAYLLLLGAVFGICYQLYETTGEKAGPKIILIPKKIDESNEFWSSVIAGAQVASKEYNVELSLMAPETETDVEGQNRLILEAARRRPDAILVSPCSYEETTSSIRQAVNQGVKVILIDSNINESLSIPLVATDNVEIGRRLGEYMKELLPENPKIGLVGHVKGSSTAIDREKGIREGLGKEAGAIEEVVFCDSIYQEAYDVTLQLLKRHPEINIIAGFNEYSSLGAASAVRDLGLKGKVKTFGIDSSVSQIQLLESGVYQALAIQNPFNMGYLGIEEAVKRIKGGKTDLFLNSGSKLVTVGDIYSEENEKLLFPFLGSRATKKEEINSQ</sequence>
<evidence type="ECO:0000256" key="1">
    <source>
        <dbReference type="ARBA" id="ARBA00004196"/>
    </source>
</evidence>
<keyword evidence="3" id="KW-0732">Signal</keyword>
<keyword evidence="4" id="KW-0812">Transmembrane</keyword>
<dbReference type="GO" id="GO:0030313">
    <property type="term" value="C:cell envelope"/>
    <property type="evidence" value="ECO:0007669"/>
    <property type="project" value="UniProtKB-SubCell"/>
</dbReference>
<feature type="transmembrane region" description="Helical" evidence="4">
    <location>
        <begin position="12"/>
        <end position="29"/>
    </location>
</feature>
<keyword evidence="4" id="KW-0472">Membrane</keyword>
<proteinExistence type="inferred from homology"/>
<dbReference type="CDD" id="cd20006">
    <property type="entry name" value="PBP1_ABC_sugar_binding-like"/>
    <property type="match status" value="1"/>
</dbReference>
<dbReference type="PANTHER" id="PTHR46847">
    <property type="entry name" value="D-ALLOSE-BINDING PERIPLASMIC PROTEIN-RELATED"/>
    <property type="match status" value="1"/>
</dbReference>
<comment type="subcellular location">
    <subcellularLocation>
        <location evidence="1">Cell envelope</location>
    </subcellularLocation>
</comment>
<reference evidence="6 7" key="1">
    <citation type="submission" date="2017-11" db="EMBL/GenBank/DDBJ databases">
        <title>Understudied soil microbes with underappreciated capabilities: Untangling the Clostridium saccharolyticum group.</title>
        <authorList>
            <person name="Leschine S."/>
        </authorList>
    </citation>
    <scope>NUCLEOTIDE SEQUENCE [LARGE SCALE GENOMIC DNA]</scope>
    <source>
        <strain evidence="6 7">18A</strain>
    </source>
</reference>
<dbReference type="GO" id="GO:0030246">
    <property type="term" value="F:carbohydrate binding"/>
    <property type="evidence" value="ECO:0007669"/>
    <property type="project" value="UniProtKB-ARBA"/>
</dbReference>
<organism evidence="6 7">
    <name type="scientific">[Clostridium] celerecrescens 18A</name>
    <dbReference type="NCBI Taxonomy" id="1286362"/>
    <lineage>
        <taxon>Bacteria</taxon>
        <taxon>Bacillati</taxon>
        <taxon>Bacillota</taxon>
        <taxon>Clostridia</taxon>
        <taxon>Lachnospirales</taxon>
        <taxon>Lachnospiraceae</taxon>
        <taxon>Lacrimispora</taxon>
    </lineage>
</organism>
<dbReference type="InterPro" id="IPR028082">
    <property type="entry name" value="Peripla_BP_I"/>
</dbReference>
<dbReference type="Gene3D" id="3.40.50.2300">
    <property type="match status" value="2"/>
</dbReference>
<protein>
    <submittedName>
        <fullName evidence="6">Ribose transport system substrate-binding protein</fullName>
    </submittedName>
</protein>
<dbReference type="InterPro" id="IPR025997">
    <property type="entry name" value="SBP_2_dom"/>
</dbReference>
<evidence type="ECO:0000256" key="2">
    <source>
        <dbReference type="ARBA" id="ARBA00007639"/>
    </source>
</evidence>
<dbReference type="AlphaFoldDB" id="A0A2M8Z4S9"/>
<comment type="similarity">
    <text evidence="2">Belongs to the bacterial solute-binding protein 2 family.</text>
</comment>
<evidence type="ECO:0000256" key="3">
    <source>
        <dbReference type="ARBA" id="ARBA00022729"/>
    </source>
</evidence>
<evidence type="ECO:0000313" key="7">
    <source>
        <dbReference type="Proteomes" id="UP000231092"/>
    </source>
</evidence>
<dbReference type="Proteomes" id="UP000231092">
    <property type="component" value="Unassembled WGS sequence"/>
</dbReference>
<keyword evidence="4" id="KW-1133">Transmembrane helix</keyword>
<feature type="domain" description="Periplasmic binding protein" evidence="5">
    <location>
        <begin position="49"/>
        <end position="296"/>
    </location>
</feature>
<comment type="caution">
    <text evidence="6">The sequence shown here is derived from an EMBL/GenBank/DDBJ whole genome shotgun (WGS) entry which is preliminary data.</text>
</comment>
<evidence type="ECO:0000313" key="6">
    <source>
        <dbReference type="EMBL" id="PJJ28447.1"/>
    </source>
</evidence>
<dbReference type="Pfam" id="PF13407">
    <property type="entry name" value="Peripla_BP_4"/>
    <property type="match status" value="1"/>
</dbReference>
<dbReference type="EMBL" id="PGET01000001">
    <property type="protein sequence ID" value="PJJ28447.1"/>
    <property type="molecule type" value="Genomic_DNA"/>
</dbReference>
<dbReference type="PANTHER" id="PTHR46847:SF1">
    <property type="entry name" value="D-ALLOSE-BINDING PERIPLASMIC PROTEIN-RELATED"/>
    <property type="match status" value="1"/>
</dbReference>